<dbReference type="RefSeq" id="WP_090834179.1">
    <property type="nucleotide sequence ID" value="NZ_CP076607.1"/>
</dbReference>
<gene>
    <name evidence="7" type="ORF">KP014_22145</name>
    <name evidence="8" type="ORF">SAMN04487895_106253</name>
</gene>
<reference evidence="7 10" key="2">
    <citation type="submission" date="2021-06" db="EMBL/GenBank/DDBJ databases">
        <title>Whole genome sequence of Paenibacillus sophorae DSM23020 for comparative genomics.</title>
        <authorList>
            <person name="Kim M.-J."/>
            <person name="Lee G."/>
            <person name="Shin J.-H."/>
        </authorList>
    </citation>
    <scope>NUCLEOTIDE SEQUENCE [LARGE SCALE GENOMIC DNA]</scope>
    <source>
        <strain evidence="7 10">DSM 23020</strain>
    </source>
</reference>
<organism evidence="8 9">
    <name type="scientific">Paenibacillus sophorae</name>
    <dbReference type="NCBI Taxonomy" id="1333845"/>
    <lineage>
        <taxon>Bacteria</taxon>
        <taxon>Bacillati</taxon>
        <taxon>Bacillota</taxon>
        <taxon>Bacilli</taxon>
        <taxon>Bacillales</taxon>
        <taxon>Paenibacillaceae</taxon>
        <taxon>Paenibacillus</taxon>
    </lineage>
</organism>
<dbReference type="Gene3D" id="3.30.930.10">
    <property type="entry name" value="Bira Bifunctional Protein, Domain 2"/>
    <property type="match status" value="1"/>
</dbReference>
<keyword evidence="10" id="KW-1185">Reference proteome</keyword>
<evidence type="ECO:0000256" key="3">
    <source>
        <dbReference type="ARBA" id="ARBA00022840"/>
    </source>
</evidence>
<dbReference type="OrthoDB" id="9807064at2"/>
<dbReference type="NCBIfam" id="TIGR00121">
    <property type="entry name" value="birA_ligase"/>
    <property type="match status" value="1"/>
</dbReference>
<evidence type="ECO:0000313" key="10">
    <source>
        <dbReference type="Proteomes" id="UP000683429"/>
    </source>
</evidence>
<evidence type="ECO:0000313" key="8">
    <source>
        <dbReference type="EMBL" id="SEO29369.1"/>
    </source>
</evidence>
<dbReference type="Pfam" id="PF03099">
    <property type="entry name" value="BPL_LplA_LipB"/>
    <property type="match status" value="1"/>
</dbReference>
<keyword evidence="1 8" id="KW-0436">Ligase</keyword>
<dbReference type="EMBL" id="CP076607">
    <property type="protein sequence ID" value="QWU14604.1"/>
    <property type="molecule type" value="Genomic_DNA"/>
</dbReference>
<dbReference type="SUPFAM" id="SSF55681">
    <property type="entry name" value="Class II aaRS and biotin synthetases"/>
    <property type="match status" value="1"/>
</dbReference>
<dbReference type="PANTHER" id="PTHR12835:SF5">
    <property type="entry name" value="BIOTIN--PROTEIN LIGASE"/>
    <property type="match status" value="1"/>
</dbReference>
<dbReference type="PANTHER" id="PTHR12835">
    <property type="entry name" value="BIOTIN PROTEIN LIGASE"/>
    <property type="match status" value="1"/>
</dbReference>
<dbReference type="InterPro" id="IPR004408">
    <property type="entry name" value="Biotin_CoA_COase_ligase"/>
</dbReference>
<evidence type="ECO:0000259" key="6">
    <source>
        <dbReference type="PROSITE" id="PS51733"/>
    </source>
</evidence>
<dbReference type="AlphaFoldDB" id="A0A1H8NIQ9"/>
<dbReference type="Pfam" id="PF02237">
    <property type="entry name" value="BPL_C"/>
    <property type="match status" value="1"/>
</dbReference>
<dbReference type="GO" id="GO:0016740">
    <property type="term" value="F:transferase activity"/>
    <property type="evidence" value="ECO:0007669"/>
    <property type="project" value="UniProtKB-ARBA"/>
</dbReference>
<dbReference type="CDD" id="cd16442">
    <property type="entry name" value="BPL"/>
    <property type="match status" value="1"/>
</dbReference>
<dbReference type="SUPFAM" id="SSF50037">
    <property type="entry name" value="C-terminal domain of transcriptional repressors"/>
    <property type="match status" value="1"/>
</dbReference>
<dbReference type="InterPro" id="IPR008988">
    <property type="entry name" value="Transcriptional_repressor_C"/>
</dbReference>
<dbReference type="GO" id="GO:0005737">
    <property type="term" value="C:cytoplasm"/>
    <property type="evidence" value="ECO:0007669"/>
    <property type="project" value="TreeGrafter"/>
</dbReference>
<dbReference type="InterPro" id="IPR045864">
    <property type="entry name" value="aa-tRNA-synth_II/BPL/LPL"/>
</dbReference>
<dbReference type="InterPro" id="IPR004143">
    <property type="entry name" value="BPL_LPL_catalytic"/>
</dbReference>
<dbReference type="PROSITE" id="PS51733">
    <property type="entry name" value="BPL_LPL_CATALYTIC"/>
    <property type="match status" value="1"/>
</dbReference>
<accession>A0A1H8NIQ9</accession>
<dbReference type="InterPro" id="IPR003142">
    <property type="entry name" value="BPL_C"/>
</dbReference>
<protein>
    <recommendedName>
        <fullName evidence="5">biotin--[biotin carboxyl-carrier protein] ligase</fullName>
        <ecNumber evidence="5">6.3.4.15</ecNumber>
    </recommendedName>
</protein>
<name>A0A1H8NIQ9_9BACL</name>
<dbReference type="GO" id="GO:0005524">
    <property type="term" value="F:ATP binding"/>
    <property type="evidence" value="ECO:0007669"/>
    <property type="project" value="UniProtKB-KW"/>
</dbReference>
<dbReference type="GO" id="GO:0009249">
    <property type="term" value="P:protein lipoylation"/>
    <property type="evidence" value="ECO:0007669"/>
    <property type="project" value="UniProtKB-ARBA"/>
</dbReference>
<dbReference type="Proteomes" id="UP000198809">
    <property type="component" value="Unassembled WGS sequence"/>
</dbReference>
<dbReference type="EMBL" id="FODH01000006">
    <property type="protein sequence ID" value="SEO29369.1"/>
    <property type="molecule type" value="Genomic_DNA"/>
</dbReference>
<keyword evidence="4" id="KW-0092">Biotin</keyword>
<sequence length="265" mass="28379">MSNDKITAATAGADVLRDTNWAGRLRRLDTVVSTQEEAKLLAEKGVPEGTAVMAEEQTGGRGTRGRRWHSPKGKGIWMSVVLRPAIPLQSTPQLTLLAGVAVCSAIRKLTGVEAGIKWPNDLLARGRKLCGILLESNVGPGGLQYAIAGIGISANLSEEDYPAELRNNATSLLIEGGMPVDREQLAAEVLRELDYHYKLYMDQGLKPIARLWEEQSVTLGRRIGLKTPQGWLEGTAVGLGEDGGLLLRADNGSVTSVCSGEITLI</sequence>
<reference evidence="8 9" key="1">
    <citation type="submission" date="2016-10" db="EMBL/GenBank/DDBJ databases">
        <authorList>
            <person name="de Groot N.N."/>
        </authorList>
    </citation>
    <scope>NUCLEOTIDE SEQUENCE [LARGE SCALE GENOMIC DNA]</scope>
    <source>
        <strain evidence="8 9">CGMCC 1.10238</strain>
    </source>
</reference>
<feature type="domain" description="BPL/LPL catalytic" evidence="6">
    <location>
        <begin position="14"/>
        <end position="201"/>
    </location>
</feature>
<dbReference type="STRING" id="1333845.SAMN04487895_106253"/>
<dbReference type="Gene3D" id="2.30.30.100">
    <property type="match status" value="1"/>
</dbReference>
<dbReference type="GO" id="GO:0004077">
    <property type="term" value="F:biotin--[biotin carboxyl-carrier protein] ligase activity"/>
    <property type="evidence" value="ECO:0007669"/>
    <property type="project" value="UniProtKB-EC"/>
</dbReference>
<evidence type="ECO:0000256" key="1">
    <source>
        <dbReference type="ARBA" id="ARBA00022598"/>
    </source>
</evidence>
<dbReference type="Proteomes" id="UP000683429">
    <property type="component" value="Chromosome"/>
</dbReference>
<evidence type="ECO:0000313" key="9">
    <source>
        <dbReference type="Proteomes" id="UP000198809"/>
    </source>
</evidence>
<keyword evidence="2" id="KW-0547">Nucleotide-binding</keyword>
<dbReference type="EC" id="6.3.4.15" evidence="5"/>
<keyword evidence="3" id="KW-0067">ATP-binding</keyword>
<evidence type="ECO:0000256" key="5">
    <source>
        <dbReference type="ARBA" id="ARBA00024227"/>
    </source>
</evidence>
<proteinExistence type="predicted"/>
<evidence type="ECO:0000313" key="7">
    <source>
        <dbReference type="EMBL" id="QWU14604.1"/>
    </source>
</evidence>
<evidence type="ECO:0000256" key="4">
    <source>
        <dbReference type="ARBA" id="ARBA00023267"/>
    </source>
</evidence>
<evidence type="ECO:0000256" key="2">
    <source>
        <dbReference type="ARBA" id="ARBA00022741"/>
    </source>
</evidence>